<proteinExistence type="predicted"/>
<organism evidence="2 3">
    <name type="scientific">Porites lobata</name>
    <dbReference type="NCBI Taxonomy" id="104759"/>
    <lineage>
        <taxon>Eukaryota</taxon>
        <taxon>Metazoa</taxon>
        <taxon>Cnidaria</taxon>
        <taxon>Anthozoa</taxon>
        <taxon>Hexacorallia</taxon>
        <taxon>Scleractinia</taxon>
        <taxon>Fungiina</taxon>
        <taxon>Poritidae</taxon>
        <taxon>Porites</taxon>
    </lineage>
</organism>
<dbReference type="Gene3D" id="1.10.8.430">
    <property type="entry name" value="Helical domain of apoptotic protease-activating factors"/>
    <property type="match status" value="1"/>
</dbReference>
<keyword evidence="3" id="KW-1185">Reference proteome</keyword>
<dbReference type="Proteomes" id="UP001159405">
    <property type="component" value="Unassembled WGS sequence"/>
</dbReference>
<dbReference type="PANTHER" id="PTHR46844:SF1">
    <property type="entry name" value="SLR5058 PROTEIN"/>
    <property type="match status" value="1"/>
</dbReference>
<dbReference type="SUPFAM" id="SSF52540">
    <property type="entry name" value="P-loop containing nucleoside triphosphate hydrolases"/>
    <property type="match status" value="1"/>
</dbReference>
<sequence>MATPSVTSTKESTNYARLCRLLIDVGSQALRDTFDGFYSPGNLHTFLSSTSVQSKLKSLRGKKILNPTQWSKLFPAVPTTVTSASFDITLLSVLLRNICGLSPPASTASWDKLPPPTDTCREADLVRIKHFRNTVYGHAEKASVDDVTFNGLWHDIESAMVRLGGPPYAAAIANLKGECMDPDIEEHYKEVLLMWKKDEDNIKNKIEELDKKFEDFMKSSVEENIHNQNTTKPSIVSSIVVELNKHRIQKRCDEKKINRDNRRSELPEEVPNVHGHEKEVDDIVQVLCGERKTTAAGVLVSGIAGIGKSTVAIQAGHRLKNEFETINEGQKFCSLRGANKGGGEGDDVLREILNVCVPGHQQSSEYPKHVLLNWCRQLEYELVLIVDNAEDAIDNRGHYPFLNVLSDMRKCSDCQIKFLITSRGSEIETVGTVSNIQLVKIPVGPLDVREGIEVLKDSANLPLETAPDIEVKLHKIAELCENIPLALRLAGPLLAEESEYSFDGLIQELERNATKTLDLEPMMEIAFKKLDESLQHALVCLSVFPRSFARDAAEALLGKVNCAQHLTKLKKRCWIQKQGNRYLIHLLIRGYARQIGEREEFRQILALGQQRFTEHFLTHILKNTDKYWGKDKCKESFRLFNEERINLEATLRVVGQQKIRSFGACKELEALVVQCHQVAQYIEYCVPFKIYYDFLVGLLHFSRVQEKINKEVEILCLLFHESRKHGKGDMQKSKDLIEQAIQLHDGKLPCFDEEGLSEVFYLIHYGRYLSQDCHERERSQRYLEKAISIYEKDAAKHLEHNFTFDKGKILSQMGHNAKLHKDGVKREAAVRYYSEALSFRLMHYGKHLLTAFSYKEMGDYFLFLEELGKADENYKKALAVLEDMDVKEQKEIVPIYKNFGICCRKRKDFVRSREMFQLGSSVADNTIEGNHKWKVWIKTQLALLLYREYPEEESEARIISAEVFQMGKELGMKKWPKKETLETFYKNHQEHDKPHL</sequence>
<evidence type="ECO:0000259" key="1">
    <source>
        <dbReference type="Pfam" id="PF18738"/>
    </source>
</evidence>
<gene>
    <name evidence="2" type="ORF">PLOB_00022343</name>
</gene>
<dbReference type="Pfam" id="PF18738">
    <property type="entry name" value="HEPN_DZIP3"/>
    <property type="match status" value="1"/>
</dbReference>
<dbReference type="Gene3D" id="1.25.40.10">
    <property type="entry name" value="Tetratricopeptide repeat domain"/>
    <property type="match status" value="1"/>
</dbReference>
<feature type="domain" description="DZIP3-like HEPN" evidence="1">
    <location>
        <begin position="40"/>
        <end position="188"/>
    </location>
</feature>
<protein>
    <recommendedName>
        <fullName evidence="1">DZIP3-like HEPN domain-containing protein</fullName>
    </recommendedName>
</protein>
<dbReference type="InterPro" id="IPR042197">
    <property type="entry name" value="Apaf_helical"/>
</dbReference>
<dbReference type="InterPro" id="IPR041249">
    <property type="entry name" value="HEPN_DZIP3"/>
</dbReference>
<accession>A0ABN8RK51</accession>
<dbReference type="PANTHER" id="PTHR46844">
    <property type="entry name" value="SLR5058 PROTEIN"/>
    <property type="match status" value="1"/>
</dbReference>
<dbReference type="EMBL" id="CALNXK010000260">
    <property type="protein sequence ID" value="CAH3179636.1"/>
    <property type="molecule type" value="Genomic_DNA"/>
</dbReference>
<reference evidence="2 3" key="1">
    <citation type="submission" date="2022-05" db="EMBL/GenBank/DDBJ databases">
        <authorList>
            <consortium name="Genoscope - CEA"/>
            <person name="William W."/>
        </authorList>
    </citation>
    <scope>NUCLEOTIDE SEQUENCE [LARGE SCALE GENOMIC DNA]</scope>
</reference>
<evidence type="ECO:0000313" key="2">
    <source>
        <dbReference type="EMBL" id="CAH3179636.1"/>
    </source>
</evidence>
<dbReference type="Gene3D" id="3.40.50.300">
    <property type="entry name" value="P-loop containing nucleotide triphosphate hydrolases"/>
    <property type="match status" value="1"/>
</dbReference>
<name>A0ABN8RK51_9CNID</name>
<dbReference type="InterPro" id="IPR011990">
    <property type="entry name" value="TPR-like_helical_dom_sf"/>
</dbReference>
<dbReference type="SUPFAM" id="SSF48452">
    <property type="entry name" value="TPR-like"/>
    <property type="match status" value="1"/>
</dbReference>
<evidence type="ECO:0000313" key="3">
    <source>
        <dbReference type="Proteomes" id="UP001159405"/>
    </source>
</evidence>
<comment type="caution">
    <text evidence="2">The sequence shown here is derived from an EMBL/GenBank/DDBJ whole genome shotgun (WGS) entry which is preliminary data.</text>
</comment>
<dbReference type="InterPro" id="IPR027417">
    <property type="entry name" value="P-loop_NTPase"/>
</dbReference>